<dbReference type="InterPro" id="IPR026825">
    <property type="entry name" value="Vac14"/>
</dbReference>
<dbReference type="InterPro" id="IPR021841">
    <property type="entry name" value="VAC14_Fig4p-bd"/>
</dbReference>
<evidence type="ECO:0000313" key="9">
    <source>
        <dbReference type="Proteomes" id="UP000187429"/>
    </source>
</evidence>
<keyword evidence="3" id="KW-0677">Repeat</keyword>
<dbReference type="GO" id="GO:0010008">
    <property type="term" value="C:endosome membrane"/>
    <property type="evidence" value="ECO:0007669"/>
    <property type="project" value="TreeGrafter"/>
</dbReference>
<dbReference type="PANTHER" id="PTHR16023:SF0">
    <property type="entry name" value="PROTEIN VAC14 HOMOLOG"/>
    <property type="match status" value="1"/>
</dbReference>
<feature type="compositionally biased region" description="Polar residues" evidence="6">
    <location>
        <begin position="697"/>
        <end position="708"/>
    </location>
</feature>
<dbReference type="Pfam" id="PF12755">
    <property type="entry name" value="Vac14_Fab1_bd"/>
    <property type="match status" value="1"/>
</dbReference>
<name>A0A1R1WXR7_9FUNG</name>
<evidence type="ECO:0000313" key="8">
    <source>
        <dbReference type="EMBL" id="OMJ07170.1"/>
    </source>
</evidence>
<reference evidence="9" key="1">
    <citation type="submission" date="2017-01" db="EMBL/GenBank/DDBJ databases">
        <authorList>
            <person name="Wang Y."/>
            <person name="White M."/>
            <person name="Kvist S."/>
            <person name="Moncalvo J.-M."/>
        </authorList>
    </citation>
    <scope>NUCLEOTIDE SEQUENCE [LARGE SCALE GENOMIC DNA]</scope>
    <source>
        <strain evidence="9">ID-206-W2</strain>
    </source>
</reference>
<feature type="region of interest" description="Disordered" evidence="6">
    <location>
        <begin position="888"/>
        <end position="957"/>
    </location>
</feature>
<dbReference type="InterPro" id="IPR016024">
    <property type="entry name" value="ARM-type_fold"/>
</dbReference>
<feature type="compositionally biased region" description="Basic and acidic residues" evidence="6">
    <location>
        <begin position="1228"/>
        <end position="1270"/>
    </location>
</feature>
<dbReference type="Gene3D" id="1.25.10.10">
    <property type="entry name" value="Leucine-rich Repeat Variant"/>
    <property type="match status" value="1"/>
</dbReference>
<dbReference type="PANTHER" id="PTHR16023">
    <property type="entry name" value="TAX1 BINDING PROTEIN-RELATED"/>
    <property type="match status" value="1"/>
</dbReference>
<dbReference type="Proteomes" id="UP000187429">
    <property type="component" value="Unassembled WGS sequence"/>
</dbReference>
<evidence type="ECO:0000256" key="2">
    <source>
        <dbReference type="ARBA" id="ARBA00010225"/>
    </source>
</evidence>
<gene>
    <name evidence="8" type="ORF">AYI69_g11551</name>
</gene>
<dbReference type="GO" id="GO:0006661">
    <property type="term" value="P:phosphatidylinositol biosynthetic process"/>
    <property type="evidence" value="ECO:0007669"/>
    <property type="project" value="InterPro"/>
</dbReference>
<keyword evidence="9" id="KW-1185">Reference proteome</keyword>
<feature type="region of interest" description="Disordered" evidence="6">
    <location>
        <begin position="1228"/>
        <end position="1286"/>
    </location>
</feature>
<feature type="compositionally biased region" description="Polar residues" evidence="6">
    <location>
        <begin position="903"/>
        <end position="937"/>
    </location>
</feature>
<accession>A0A1R1WXR7</accession>
<organism evidence="8 9">
    <name type="scientific">Smittium culicis</name>
    <dbReference type="NCBI Taxonomy" id="133412"/>
    <lineage>
        <taxon>Eukaryota</taxon>
        <taxon>Fungi</taxon>
        <taxon>Fungi incertae sedis</taxon>
        <taxon>Zoopagomycota</taxon>
        <taxon>Kickxellomycotina</taxon>
        <taxon>Harpellomycetes</taxon>
        <taxon>Harpellales</taxon>
        <taxon>Legeriomycetaceae</taxon>
        <taxon>Smittium</taxon>
    </lineage>
</organism>
<protein>
    <submittedName>
        <fullName evidence="8">Protein VAC14-like protein</fullName>
    </submittedName>
</protein>
<dbReference type="EMBL" id="LSSM01007714">
    <property type="protein sequence ID" value="OMJ07170.1"/>
    <property type="molecule type" value="Genomic_DNA"/>
</dbReference>
<comment type="caution">
    <text evidence="8">The sequence shown here is derived from an EMBL/GenBank/DDBJ whole genome shotgun (WGS) entry which is preliminary data.</text>
</comment>
<comment type="subcellular location">
    <subcellularLocation>
        <location evidence="1">Endomembrane system</location>
    </subcellularLocation>
</comment>
<evidence type="ECO:0000256" key="6">
    <source>
        <dbReference type="SAM" id="MobiDB-lite"/>
    </source>
</evidence>
<dbReference type="OrthoDB" id="5574975at2759"/>
<evidence type="ECO:0000256" key="5">
    <source>
        <dbReference type="PROSITE-ProRule" id="PRU00103"/>
    </source>
</evidence>
<sequence>MRELVSEYDKNSVSSILIEISEELVSSSKETARSGGVLALAACSIALGPENVYEYLDFIVPPILTCLSDLDPKVRYYSCEALYNVAKVARGSILGWFNEITDMLSRVTADPTHGVKDSADYVDRLIKDIVTEEATSYLSLENSQSSISDSIVAEPNRKIFFSLERFIPLLSERMHTFKAATRLYLIEWIRILDSIPGLDLIRFLPSFLDQLIRFLSDPKDDVRLKASNVLIELLREVEECAGLQELADDLWPIAQNQNHRNFNMLNTKPTNTDRFNSYHKKTSSGFTDDYNAINEASEEIKMAARRKKIREERKHYLSHNYSSLSMHENSLISHNCDVYVNHAACLDILVVHLHSNDQEILATSLNWVFSFSYICPSSLITLTPPLISALLPLSSHSVPSICELALKINRRLQYLVCSQPILPKPPQKNFTISPQDSHSVLESNSSNLNNSNFNDSPNVSHAMDSSNPSNKFNYTVSEPDINYNDDEFFSYDTVVNVIILLFNNNVHENTKVEGLKWLLLLHKSVPDLILTPEESSFPFLLKVLCDSSENVVKLDLELFAQIALYSEYNLNSSSSDYDSRNSYLDRFCKSLLQIFFNDNQMLHSRMSLIIRQLCLVLDPERVFRVFSMHLHKFLVSYKVCPESTNFVPGPKKTQNKSYNYDYLNFNKPFPTVDNLSNPFSNTNESLMKKPINEPDSENSPNSPNFSATSPLDDLSFGQEIIQQLTWILISAPEASILRKLLRMNDSEITKYYSEKNSITLNHSYKAFTSSFGNVYKQNISQYKKFYDEAQINKKNLSAQNEDLPNVHSHSRDISNSELAESLANNDIESVNEPPKGLNLSAEKTDQLKKNSTLNPTFTKKTSIDLSNNIQPKKISEIELSSNTHLNANLSDDLSLPRKKNESNDATSLITSPNNQSDTVQLNSDQNKSLNRPNSKLPQFSRLFHPSSPPLSTLHTNIDSGVRRSIGPQLIPTRPESPATVSPITASSVAKTNIKKLKPKTNILPPTLIKNNKSEATENITNATTKPSLHPPKNGRRISNISNNNAVSLINIENDSELLERPSRILDMHKNSIDSSESVLLSKLNINGSEVKKMPAIPKNLFDSLFLSWSCNPVSTLVLCFLSERYQLSYLILEHISQDDIPHTLLNQLDVLVQLLESPIFAFLRMQLLNHERYPYLSASLYGILMILPQSVAFLALKNRLSSISSTAIFNHGPVPYNDEGSFYRNKEIGSHDKKDSARSVLEKKPAHIPEDSNEKTIHKSRRSSDIKGDPPLRIINRPSTMSPESKKANKTLELFSYFVNVQSKI</sequence>
<dbReference type="GO" id="GO:0070772">
    <property type="term" value="C:PAS complex"/>
    <property type="evidence" value="ECO:0007669"/>
    <property type="project" value="InterPro"/>
</dbReference>
<dbReference type="SUPFAM" id="SSF48371">
    <property type="entry name" value="ARM repeat"/>
    <property type="match status" value="1"/>
</dbReference>
<dbReference type="Pfam" id="PF11916">
    <property type="entry name" value="Vac14_Fig4_bd"/>
    <property type="match status" value="1"/>
</dbReference>
<proteinExistence type="inferred from homology"/>
<evidence type="ECO:0000256" key="1">
    <source>
        <dbReference type="ARBA" id="ARBA00004308"/>
    </source>
</evidence>
<keyword evidence="4" id="KW-0472">Membrane</keyword>
<feature type="repeat" description="HEAT" evidence="5">
    <location>
        <begin position="59"/>
        <end position="94"/>
    </location>
</feature>
<comment type="similarity">
    <text evidence="2">Belongs to the VAC14 family.</text>
</comment>
<evidence type="ECO:0000256" key="4">
    <source>
        <dbReference type="ARBA" id="ARBA00023136"/>
    </source>
</evidence>
<dbReference type="InterPro" id="IPR011989">
    <property type="entry name" value="ARM-like"/>
</dbReference>
<feature type="domain" description="Vacuolar protein 14 C-terminal Fig4-binding" evidence="7">
    <location>
        <begin position="1098"/>
        <end position="1203"/>
    </location>
</feature>
<dbReference type="PROSITE" id="PS50077">
    <property type="entry name" value="HEAT_REPEAT"/>
    <property type="match status" value="1"/>
</dbReference>
<evidence type="ECO:0000256" key="3">
    <source>
        <dbReference type="ARBA" id="ARBA00022737"/>
    </source>
</evidence>
<dbReference type="InterPro" id="IPR021133">
    <property type="entry name" value="HEAT_type_2"/>
</dbReference>
<evidence type="ECO:0000259" key="7">
    <source>
        <dbReference type="Pfam" id="PF11916"/>
    </source>
</evidence>
<dbReference type="GO" id="GO:0000329">
    <property type="term" value="C:fungal-type vacuole membrane"/>
    <property type="evidence" value="ECO:0007669"/>
    <property type="project" value="TreeGrafter"/>
</dbReference>
<feature type="region of interest" description="Disordered" evidence="6">
    <location>
        <begin position="683"/>
        <end position="708"/>
    </location>
</feature>